<proteinExistence type="predicted"/>
<dbReference type="OrthoDB" id="68090at2759"/>
<evidence type="ECO:0000313" key="3">
    <source>
        <dbReference type="Proteomes" id="UP000230002"/>
    </source>
</evidence>
<dbReference type="AlphaFoldDB" id="A0A2G8SU15"/>
<feature type="region of interest" description="Disordered" evidence="1">
    <location>
        <begin position="1"/>
        <end position="33"/>
    </location>
</feature>
<feature type="region of interest" description="Disordered" evidence="1">
    <location>
        <begin position="105"/>
        <end position="124"/>
    </location>
</feature>
<reference evidence="2 3" key="1">
    <citation type="journal article" date="2015" name="Sci. Rep.">
        <title>Chromosome-level genome map provides insights into diverse defense mechanisms in the medicinal fungus Ganoderma sinense.</title>
        <authorList>
            <person name="Zhu Y."/>
            <person name="Xu J."/>
            <person name="Sun C."/>
            <person name="Zhou S."/>
            <person name="Xu H."/>
            <person name="Nelson D.R."/>
            <person name="Qian J."/>
            <person name="Song J."/>
            <person name="Luo H."/>
            <person name="Xiang L."/>
            <person name="Li Y."/>
            <person name="Xu Z."/>
            <person name="Ji A."/>
            <person name="Wang L."/>
            <person name="Lu S."/>
            <person name="Hayward A."/>
            <person name="Sun W."/>
            <person name="Li X."/>
            <person name="Schwartz D.C."/>
            <person name="Wang Y."/>
            <person name="Chen S."/>
        </authorList>
    </citation>
    <scope>NUCLEOTIDE SEQUENCE [LARGE SCALE GENOMIC DNA]</scope>
    <source>
        <strain evidence="2 3">ZZ0214-1</strain>
    </source>
</reference>
<gene>
    <name evidence="2" type="ORF">GSI_00964</name>
</gene>
<comment type="caution">
    <text evidence="2">The sequence shown here is derived from an EMBL/GenBank/DDBJ whole genome shotgun (WGS) entry which is preliminary data.</text>
</comment>
<feature type="compositionally biased region" description="Acidic residues" evidence="1">
    <location>
        <begin position="207"/>
        <end position="224"/>
    </location>
</feature>
<name>A0A2G8SU15_9APHY</name>
<evidence type="ECO:0000313" key="2">
    <source>
        <dbReference type="EMBL" id="PIL37271.1"/>
    </source>
</evidence>
<organism evidence="2 3">
    <name type="scientific">Ganoderma sinense ZZ0214-1</name>
    <dbReference type="NCBI Taxonomy" id="1077348"/>
    <lineage>
        <taxon>Eukaryota</taxon>
        <taxon>Fungi</taxon>
        <taxon>Dikarya</taxon>
        <taxon>Basidiomycota</taxon>
        <taxon>Agaricomycotina</taxon>
        <taxon>Agaricomycetes</taxon>
        <taxon>Polyporales</taxon>
        <taxon>Polyporaceae</taxon>
        <taxon>Ganoderma</taxon>
    </lineage>
</organism>
<keyword evidence="3" id="KW-1185">Reference proteome</keyword>
<accession>A0A2G8SU15</accession>
<protein>
    <submittedName>
        <fullName evidence="2">Uncharacterized protein</fullName>
    </submittedName>
</protein>
<sequence length="272" mass="30736">MPPSPTRSSTRPRRSTANGDLPSFMRRPPKPEGVKTILANASLHALTAAELEDRYQHNARILAETSASSSHFIKQLEDQQAAIRSRLNDLGVEGIRSQLEHTKIEEEESMSVDPPPPPPDEYRPIGAKARALARWNPTGTRGAAAGGMSYDEATNILRETYQREQEHKARVIDRRRRRGEVMPGEKLTRAEMDARMLAFLTYKPTDSDLEDDDDDDEGEEEDDGEGRPSWFDEDDQDDGIKGQDIIEPDYEDLSSVIRIDEARIPWSIPREE</sequence>
<dbReference type="Proteomes" id="UP000230002">
    <property type="component" value="Unassembled WGS sequence"/>
</dbReference>
<dbReference type="EMBL" id="AYKW01000001">
    <property type="protein sequence ID" value="PIL37271.1"/>
    <property type="molecule type" value="Genomic_DNA"/>
</dbReference>
<dbReference type="STRING" id="1077348.A0A2G8SU15"/>
<evidence type="ECO:0000256" key="1">
    <source>
        <dbReference type="SAM" id="MobiDB-lite"/>
    </source>
</evidence>
<feature type="region of interest" description="Disordered" evidence="1">
    <location>
        <begin position="201"/>
        <end position="253"/>
    </location>
</feature>